<dbReference type="Proteomes" id="UP001168883">
    <property type="component" value="Unassembled WGS sequence"/>
</dbReference>
<accession>A0ABT8VD37</accession>
<evidence type="ECO:0000256" key="1">
    <source>
        <dbReference type="SAM" id="MobiDB-lite"/>
    </source>
</evidence>
<protein>
    <submittedName>
        <fullName evidence="2">DUF5991 domain-containing protein</fullName>
    </submittedName>
</protein>
<comment type="caution">
    <text evidence="2">The sequence shown here is derived from an EMBL/GenBank/DDBJ whole genome shotgun (WGS) entry which is preliminary data.</text>
</comment>
<dbReference type="InterPro" id="IPR046033">
    <property type="entry name" value="DUF5991"/>
</dbReference>
<evidence type="ECO:0000313" key="3">
    <source>
        <dbReference type="Proteomes" id="UP001168883"/>
    </source>
</evidence>
<evidence type="ECO:0000313" key="2">
    <source>
        <dbReference type="EMBL" id="MDO3678880.1"/>
    </source>
</evidence>
<gene>
    <name evidence="2" type="ORF">Q3C12_17875</name>
</gene>
<dbReference type="Pfam" id="PF19453">
    <property type="entry name" value="DUF5991"/>
    <property type="match status" value="1"/>
</dbReference>
<dbReference type="EMBL" id="JAUMKJ010000021">
    <property type="protein sequence ID" value="MDO3678880.1"/>
    <property type="molecule type" value="Genomic_DNA"/>
</dbReference>
<keyword evidence="3" id="KW-1185">Reference proteome</keyword>
<name>A0ABT8VD37_9BACL</name>
<proteinExistence type="predicted"/>
<feature type="region of interest" description="Disordered" evidence="1">
    <location>
        <begin position="162"/>
        <end position="200"/>
    </location>
</feature>
<reference evidence="2" key="1">
    <citation type="submission" date="2023-07" db="EMBL/GenBank/DDBJ databases">
        <authorList>
            <person name="Aktuganov G."/>
            <person name="Boyko T."/>
            <person name="Delegan Y."/>
            <person name="Galimzianova N."/>
            <person name="Gilvanova E."/>
            <person name="Korobov V."/>
            <person name="Kuzmina L."/>
            <person name="Melentiev A."/>
            <person name="Milman P."/>
            <person name="Ryabova A."/>
            <person name="Stupak E."/>
            <person name="Yasakov T."/>
            <person name="Zharikova N."/>
            <person name="Zhurenko E."/>
        </authorList>
    </citation>
    <scope>NUCLEOTIDE SEQUENCE</scope>
    <source>
        <strain evidence="2">IB-739</strain>
    </source>
</reference>
<sequence length="200" mass="22645">MINRFIARSIESAILALVIVSMIGCGAVTPSSALNYNAQHEPPLNKREEAATTKAPLSLESWIGEYGFSEYAPPDQNMFYSISIYEEDKSYYATIHMDGFQTMTRLQAQVEGDGQAIKLIFDKYLPDNLWEPYRPGDVLLRLEKTDSALKTFWGKIQPMLKDDHGESGKTYFEAASKKDEVEEEENGLAKYDQTRDKVNP</sequence>
<organism evidence="2 3">
    <name type="scientific">Paenibacillus ehimensis</name>
    <dbReference type="NCBI Taxonomy" id="79264"/>
    <lineage>
        <taxon>Bacteria</taxon>
        <taxon>Bacillati</taxon>
        <taxon>Bacillota</taxon>
        <taxon>Bacilli</taxon>
        <taxon>Bacillales</taxon>
        <taxon>Paenibacillaceae</taxon>
        <taxon>Paenibacillus</taxon>
    </lineage>
</organism>
<dbReference type="PROSITE" id="PS51257">
    <property type="entry name" value="PROKAR_LIPOPROTEIN"/>
    <property type="match status" value="1"/>
</dbReference>
<dbReference type="RefSeq" id="WP_302879085.1">
    <property type="nucleotide sequence ID" value="NZ_JAUMKJ010000021.1"/>
</dbReference>